<dbReference type="AlphaFoldDB" id="A0A443S1I2"/>
<dbReference type="EMBL" id="NCKV01012537">
    <property type="protein sequence ID" value="RWS21380.1"/>
    <property type="molecule type" value="Genomic_DNA"/>
</dbReference>
<organism evidence="1 2">
    <name type="scientific">Leptotrombidium deliense</name>
    <dbReference type="NCBI Taxonomy" id="299467"/>
    <lineage>
        <taxon>Eukaryota</taxon>
        <taxon>Metazoa</taxon>
        <taxon>Ecdysozoa</taxon>
        <taxon>Arthropoda</taxon>
        <taxon>Chelicerata</taxon>
        <taxon>Arachnida</taxon>
        <taxon>Acari</taxon>
        <taxon>Acariformes</taxon>
        <taxon>Trombidiformes</taxon>
        <taxon>Prostigmata</taxon>
        <taxon>Anystina</taxon>
        <taxon>Parasitengona</taxon>
        <taxon>Trombiculoidea</taxon>
        <taxon>Trombiculidae</taxon>
        <taxon>Leptotrombidium</taxon>
    </lineage>
</organism>
<evidence type="ECO:0000313" key="2">
    <source>
        <dbReference type="Proteomes" id="UP000288716"/>
    </source>
</evidence>
<dbReference type="Proteomes" id="UP000288716">
    <property type="component" value="Unassembled WGS sequence"/>
</dbReference>
<evidence type="ECO:0000313" key="1">
    <source>
        <dbReference type="EMBL" id="RWS21380.1"/>
    </source>
</evidence>
<gene>
    <name evidence="1" type="ORF">B4U80_06613</name>
</gene>
<sequence length="25" mass="3065">MRSSRYLCGGSIINQNWLEKHFYFD</sequence>
<reference evidence="1 2" key="1">
    <citation type="journal article" date="2018" name="Gigascience">
        <title>Genomes of trombidid mites reveal novel predicted allergens and laterally-transferred genes associated with secondary metabolism.</title>
        <authorList>
            <person name="Dong X."/>
            <person name="Chaisiri K."/>
            <person name="Xia D."/>
            <person name="Armstrong S.D."/>
            <person name="Fang Y."/>
            <person name="Donnelly M.J."/>
            <person name="Kadowaki T."/>
            <person name="McGarry J.W."/>
            <person name="Darby A.C."/>
            <person name="Makepeace B.L."/>
        </authorList>
    </citation>
    <scope>NUCLEOTIDE SEQUENCE [LARGE SCALE GENOMIC DNA]</scope>
    <source>
        <strain evidence="1">UoL-UT</strain>
    </source>
</reference>
<protein>
    <submittedName>
        <fullName evidence="1">Uncharacterized protein</fullName>
    </submittedName>
</protein>
<proteinExistence type="predicted"/>
<accession>A0A443S1I2</accession>
<comment type="caution">
    <text evidence="1">The sequence shown here is derived from an EMBL/GenBank/DDBJ whole genome shotgun (WGS) entry which is preliminary data.</text>
</comment>
<dbReference type="VEuPathDB" id="VectorBase:LDEU010661"/>
<name>A0A443S1I2_9ACAR</name>
<keyword evidence="2" id="KW-1185">Reference proteome</keyword>